<evidence type="ECO:0000313" key="11">
    <source>
        <dbReference type="EMBL" id="OFC72409.1"/>
    </source>
</evidence>
<dbReference type="InterPro" id="IPR054418">
    <property type="entry name" value="MQNX/HUTI_composite_N"/>
</dbReference>
<protein>
    <recommendedName>
        <fullName evidence="3 7">Guanine deaminase</fullName>
        <shortName evidence="8">Guanase</shortName>
        <ecNumber evidence="3 7">3.5.4.3</ecNumber>
    </recommendedName>
    <alternativeName>
        <fullName evidence="8">Guanine aminohydrolase</fullName>
    </alternativeName>
</protein>
<dbReference type="AlphaFoldDB" id="A0A1E7ZFX9"/>
<evidence type="ECO:0000256" key="4">
    <source>
        <dbReference type="ARBA" id="ARBA00022723"/>
    </source>
</evidence>
<keyword evidence="5 8" id="KW-0378">Hydrolase</keyword>
<comment type="caution">
    <text evidence="11">The sequence shown here is derived from an EMBL/GenBank/DDBJ whole genome shotgun (WGS) entry which is preliminary data.</text>
</comment>
<evidence type="ECO:0000256" key="6">
    <source>
        <dbReference type="ARBA" id="ARBA00022833"/>
    </source>
</evidence>
<dbReference type="SUPFAM" id="SSF51338">
    <property type="entry name" value="Composite domain of metallo-dependent hydrolases"/>
    <property type="match status" value="1"/>
</dbReference>
<feature type="domain" description="Amidohydrolase-related" evidence="9">
    <location>
        <begin position="62"/>
        <end position="421"/>
    </location>
</feature>
<dbReference type="InterPro" id="IPR032466">
    <property type="entry name" value="Metal_Hydrolase"/>
</dbReference>
<comment type="similarity">
    <text evidence="2 8">Belongs to the metallo-dependent hydrolases superfamily. ATZ/TRZ family.</text>
</comment>
<keyword evidence="6 8" id="KW-0862">Zinc</keyword>
<dbReference type="FunFam" id="3.20.20.140:FF:000022">
    <property type="entry name" value="Guanine deaminase"/>
    <property type="match status" value="1"/>
</dbReference>
<dbReference type="InterPro" id="IPR051607">
    <property type="entry name" value="Metallo-dep_hydrolases"/>
</dbReference>
<dbReference type="Gene3D" id="3.20.20.140">
    <property type="entry name" value="Metal-dependent hydrolases"/>
    <property type="match status" value="1"/>
</dbReference>
<dbReference type="Pfam" id="PF01979">
    <property type="entry name" value="Amidohydro_1"/>
    <property type="match status" value="1"/>
</dbReference>
<dbReference type="UniPathway" id="UPA00603">
    <property type="reaction ID" value="UER00660"/>
</dbReference>
<dbReference type="Gene3D" id="2.30.40.10">
    <property type="entry name" value="Urease, subunit C, domain 1"/>
    <property type="match status" value="1"/>
</dbReference>
<evidence type="ECO:0000256" key="2">
    <source>
        <dbReference type="ARBA" id="ARBA00006745"/>
    </source>
</evidence>
<dbReference type="GO" id="GO:0008270">
    <property type="term" value="F:zinc ion binding"/>
    <property type="evidence" value="ECO:0007669"/>
    <property type="project" value="UniProtKB-UniRule"/>
</dbReference>
<evidence type="ECO:0000256" key="1">
    <source>
        <dbReference type="ARBA" id="ARBA00004984"/>
    </source>
</evidence>
<organism evidence="11 12">
    <name type="scientific">Alteromonas confluentis</name>
    <dbReference type="NCBI Taxonomy" id="1656094"/>
    <lineage>
        <taxon>Bacteria</taxon>
        <taxon>Pseudomonadati</taxon>
        <taxon>Pseudomonadota</taxon>
        <taxon>Gammaproteobacteria</taxon>
        <taxon>Alteromonadales</taxon>
        <taxon>Alteromonadaceae</taxon>
        <taxon>Alteromonas/Salinimonas group</taxon>
        <taxon>Alteromonas</taxon>
    </lineage>
</organism>
<keyword evidence="4 8" id="KW-0479">Metal-binding</keyword>
<dbReference type="GO" id="GO:0008892">
    <property type="term" value="F:guanine deaminase activity"/>
    <property type="evidence" value="ECO:0007669"/>
    <property type="project" value="UniProtKB-UniRule"/>
</dbReference>
<feature type="domain" description="Aminodeoxyfutalosine deaminase/Imidazolonepropionase-like composite" evidence="10">
    <location>
        <begin position="28"/>
        <end position="53"/>
    </location>
</feature>
<dbReference type="OrthoDB" id="9787621at2"/>
<dbReference type="STRING" id="1656094.BFC18_03740"/>
<dbReference type="GO" id="GO:0005829">
    <property type="term" value="C:cytosol"/>
    <property type="evidence" value="ECO:0007669"/>
    <property type="project" value="TreeGrafter"/>
</dbReference>
<dbReference type="PANTHER" id="PTHR11271">
    <property type="entry name" value="GUANINE DEAMINASE"/>
    <property type="match status" value="1"/>
</dbReference>
<comment type="catalytic activity">
    <reaction evidence="8">
        <text>guanine + H2O + H(+) = xanthine + NH4(+)</text>
        <dbReference type="Rhea" id="RHEA:14665"/>
        <dbReference type="ChEBI" id="CHEBI:15377"/>
        <dbReference type="ChEBI" id="CHEBI:15378"/>
        <dbReference type="ChEBI" id="CHEBI:16235"/>
        <dbReference type="ChEBI" id="CHEBI:17712"/>
        <dbReference type="ChEBI" id="CHEBI:28938"/>
        <dbReference type="EC" id="3.5.4.3"/>
    </reaction>
</comment>
<dbReference type="GO" id="GO:0006147">
    <property type="term" value="P:guanine catabolic process"/>
    <property type="evidence" value="ECO:0007669"/>
    <property type="project" value="UniProtKB-UniRule"/>
</dbReference>
<dbReference type="Pfam" id="PF22039">
    <property type="entry name" value="HUTI_composite_bact"/>
    <property type="match status" value="1"/>
</dbReference>
<proteinExistence type="inferred from homology"/>
<dbReference type="EMBL" id="MDHN01000005">
    <property type="protein sequence ID" value="OFC72409.1"/>
    <property type="molecule type" value="Genomic_DNA"/>
</dbReference>
<evidence type="ECO:0000256" key="3">
    <source>
        <dbReference type="ARBA" id="ARBA00012781"/>
    </source>
</evidence>
<sequence length="430" mass="48551">MYLFRAKILHFPQVTDNPQQDLQCYADGGLAVQGEKILAIGNFGDIRDDYPEAVIHDHKHRWIMPGLIDSHLHFPQTEMLACYGEQLLSWLENYTFPTEKKFTDSEYAAAMAEVFLRQLFKNGTTTGLVYPTVHAESVDALFQAAHHKNMAMVTGKVCMDQHCPDGLIDTPELAYADSKALIERWHGKDRNLYAITPRFAPTSSREQLSMLGKLASEHPDVFIQTHLSENQKEIDWVKQLFPERDGYLDVYDHYGLVRERAVFGHCVHLTDSEWQRMADAKATIAFCPTSNLFLGSGLFDMNKARTMKVPVTLATDVGAGTTFNMFRTYGEGYKVCQLQQTALSPIEGLYLMTQGAAHAHKLSGEIGNLNPGTFADFIIVEPAFDELTEHRLNNRDTAEEMLFALSMLGDDRTIVETWIAGSPQYKKQEI</sequence>
<dbReference type="SUPFAM" id="SSF51556">
    <property type="entry name" value="Metallo-dependent hydrolases"/>
    <property type="match status" value="1"/>
</dbReference>
<comment type="pathway">
    <text evidence="1 8">Purine metabolism; guanine degradation; xanthine from guanine: step 1/1.</text>
</comment>
<reference evidence="11 12" key="1">
    <citation type="submission" date="2016-08" db="EMBL/GenBank/DDBJ databases">
        <authorList>
            <person name="Seilhamer J.J."/>
        </authorList>
    </citation>
    <scope>NUCLEOTIDE SEQUENCE [LARGE SCALE GENOMIC DNA]</scope>
    <source>
        <strain evidence="11 12">KCTC 42603</strain>
    </source>
</reference>
<evidence type="ECO:0000259" key="10">
    <source>
        <dbReference type="Pfam" id="PF22039"/>
    </source>
</evidence>
<dbReference type="RefSeq" id="WP_070123635.1">
    <property type="nucleotide sequence ID" value="NZ_MDHN01000005.1"/>
</dbReference>
<dbReference type="EC" id="3.5.4.3" evidence="3 7"/>
<evidence type="ECO:0000256" key="5">
    <source>
        <dbReference type="ARBA" id="ARBA00022801"/>
    </source>
</evidence>
<dbReference type="PANTHER" id="PTHR11271:SF6">
    <property type="entry name" value="GUANINE DEAMINASE"/>
    <property type="match status" value="1"/>
</dbReference>
<evidence type="ECO:0000259" key="9">
    <source>
        <dbReference type="Pfam" id="PF01979"/>
    </source>
</evidence>
<dbReference type="NCBIfam" id="TIGR02967">
    <property type="entry name" value="guan_deamin"/>
    <property type="match status" value="1"/>
</dbReference>
<evidence type="ECO:0000256" key="7">
    <source>
        <dbReference type="NCBIfam" id="TIGR02967"/>
    </source>
</evidence>
<comment type="function">
    <text evidence="8">Catalyzes the hydrolytic deamination of guanine, producing xanthine and ammonia.</text>
</comment>
<dbReference type="Proteomes" id="UP000175691">
    <property type="component" value="Unassembled WGS sequence"/>
</dbReference>
<dbReference type="InterPro" id="IPR011059">
    <property type="entry name" value="Metal-dep_hydrolase_composite"/>
</dbReference>
<evidence type="ECO:0000256" key="8">
    <source>
        <dbReference type="RuleBase" id="RU366009"/>
    </source>
</evidence>
<comment type="cofactor">
    <cofactor evidence="8">
        <name>Zn(2+)</name>
        <dbReference type="ChEBI" id="CHEBI:29105"/>
    </cofactor>
    <text evidence="8">Binds 1 zinc ion per subunit.</text>
</comment>
<dbReference type="InterPro" id="IPR006680">
    <property type="entry name" value="Amidohydro-rel"/>
</dbReference>
<name>A0A1E7ZFX9_9ALTE</name>
<evidence type="ECO:0000313" key="12">
    <source>
        <dbReference type="Proteomes" id="UP000175691"/>
    </source>
</evidence>
<accession>A0A1E7ZFX9</accession>
<keyword evidence="12" id="KW-1185">Reference proteome</keyword>
<gene>
    <name evidence="11" type="ORF">BFC18_03740</name>
</gene>
<dbReference type="NCBIfam" id="NF006679">
    <property type="entry name" value="PRK09228.1"/>
    <property type="match status" value="1"/>
</dbReference>
<dbReference type="InterPro" id="IPR014311">
    <property type="entry name" value="Guanine_deaminase"/>
</dbReference>